<proteinExistence type="predicted"/>
<evidence type="ECO:0000256" key="1">
    <source>
        <dbReference type="ARBA" id="ARBA00023125"/>
    </source>
</evidence>
<dbReference type="EMBL" id="SGXC01000001">
    <property type="protein sequence ID" value="RZS84959.1"/>
    <property type="molecule type" value="Genomic_DNA"/>
</dbReference>
<dbReference type="SMART" id="SM00530">
    <property type="entry name" value="HTH_XRE"/>
    <property type="match status" value="1"/>
</dbReference>
<dbReference type="GO" id="GO:0005829">
    <property type="term" value="C:cytosol"/>
    <property type="evidence" value="ECO:0007669"/>
    <property type="project" value="TreeGrafter"/>
</dbReference>
<dbReference type="SUPFAM" id="SSF51182">
    <property type="entry name" value="RmlC-like cupins"/>
    <property type="match status" value="1"/>
</dbReference>
<gene>
    <name evidence="4" type="ORF">EV675_0981</name>
</gene>
<name>A0A4Q7NJ45_9BURK</name>
<evidence type="ECO:0000259" key="3">
    <source>
        <dbReference type="PROSITE" id="PS50943"/>
    </source>
</evidence>
<dbReference type="PANTHER" id="PTHR46797">
    <property type="entry name" value="HTH-TYPE TRANSCRIPTIONAL REGULATOR"/>
    <property type="match status" value="1"/>
</dbReference>
<evidence type="ECO:0000313" key="5">
    <source>
        <dbReference type="Proteomes" id="UP000292445"/>
    </source>
</evidence>
<feature type="region of interest" description="Disordered" evidence="2">
    <location>
        <begin position="24"/>
        <end position="49"/>
    </location>
</feature>
<dbReference type="GO" id="GO:0003700">
    <property type="term" value="F:DNA-binding transcription factor activity"/>
    <property type="evidence" value="ECO:0007669"/>
    <property type="project" value="TreeGrafter"/>
</dbReference>
<evidence type="ECO:0000313" key="4">
    <source>
        <dbReference type="EMBL" id="RZS84959.1"/>
    </source>
</evidence>
<dbReference type="InterPro" id="IPR010982">
    <property type="entry name" value="Lambda_DNA-bd_dom_sf"/>
</dbReference>
<comment type="caution">
    <text evidence="4">The sequence shown here is derived from an EMBL/GenBank/DDBJ whole genome shotgun (WGS) entry which is preliminary data.</text>
</comment>
<keyword evidence="5" id="KW-1185">Reference proteome</keyword>
<dbReference type="InterPro" id="IPR011051">
    <property type="entry name" value="RmlC_Cupin_sf"/>
</dbReference>
<reference evidence="4 5" key="1">
    <citation type="submission" date="2019-02" db="EMBL/GenBank/DDBJ databases">
        <title>Genomic Encyclopedia of Type Strains, Phase IV (KMG-IV): sequencing the most valuable type-strain genomes for metagenomic binning, comparative biology and taxonomic classification.</title>
        <authorList>
            <person name="Goeker M."/>
        </authorList>
    </citation>
    <scope>NUCLEOTIDE SEQUENCE [LARGE SCALE GENOMIC DNA]</scope>
    <source>
        <strain evidence="4 5">K24</strain>
    </source>
</reference>
<dbReference type="Pfam" id="PF07883">
    <property type="entry name" value="Cupin_2"/>
    <property type="match status" value="1"/>
</dbReference>
<protein>
    <submittedName>
        <fullName evidence="4">XRE family transcriptional regulator</fullName>
    </submittedName>
</protein>
<dbReference type="Gene3D" id="1.10.260.40">
    <property type="entry name" value="lambda repressor-like DNA-binding domains"/>
    <property type="match status" value="1"/>
</dbReference>
<dbReference type="PANTHER" id="PTHR46797:SF1">
    <property type="entry name" value="METHYLPHOSPHONATE SYNTHASE"/>
    <property type="match status" value="1"/>
</dbReference>
<dbReference type="Pfam" id="PF01381">
    <property type="entry name" value="HTH_3"/>
    <property type="match status" value="1"/>
</dbReference>
<dbReference type="Proteomes" id="UP000292445">
    <property type="component" value="Unassembled WGS sequence"/>
</dbReference>
<dbReference type="SUPFAM" id="SSF47413">
    <property type="entry name" value="lambda repressor-like DNA-binding domains"/>
    <property type="match status" value="1"/>
</dbReference>
<keyword evidence="1" id="KW-0238">DNA-binding</keyword>
<dbReference type="PROSITE" id="PS50943">
    <property type="entry name" value="HTH_CROC1"/>
    <property type="match status" value="1"/>
</dbReference>
<organism evidence="4 5">
    <name type="scientific">Pigmentiphaga kullae</name>
    <dbReference type="NCBI Taxonomy" id="151784"/>
    <lineage>
        <taxon>Bacteria</taxon>
        <taxon>Pseudomonadati</taxon>
        <taxon>Pseudomonadota</taxon>
        <taxon>Betaproteobacteria</taxon>
        <taxon>Burkholderiales</taxon>
        <taxon>Alcaligenaceae</taxon>
        <taxon>Pigmentiphaga</taxon>
    </lineage>
</organism>
<accession>A0A4Q7NJ45</accession>
<dbReference type="Gene3D" id="2.60.120.10">
    <property type="entry name" value="Jelly Rolls"/>
    <property type="match status" value="1"/>
</dbReference>
<sequence>MRVFLEAFPYNENVIFTRQNAAFMPSSPSRTARSPGAGAADDAQPGDPRRLGARLAALRKLNGLTLEQLAIRAETTKSYLSKLERGLSSPTIGTLLRLARALGVETDRLIGDHHDGGDVVVVKAADRVPFSRSNERDGYTYEAIAASRQNKAMVPFIMCPPHAVDDTQDLVSHAGEELIFLISGKMEIVFADRRVLMEAGDSVYFNASIPHRSRSIGKTPAQALVVVSDPSRRE</sequence>
<dbReference type="GO" id="GO:0003677">
    <property type="term" value="F:DNA binding"/>
    <property type="evidence" value="ECO:0007669"/>
    <property type="project" value="UniProtKB-KW"/>
</dbReference>
<dbReference type="AlphaFoldDB" id="A0A4Q7NJ45"/>
<feature type="compositionally biased region" description="Low complexity" evidence="2">
    <location>
        <begin position="35"/>
        <end position="46"/>
    </location>
</feature>
<dbReference type="InterPro" id="IPR001387">
    <property type="entry name" value="Cro/C1-type_HTH"/>
</dbReference>
<evidence type="ECO:0000256" key="2">
    <source>
        <dbReference type="SAM" id="MobiDB-lite"/>
    </source>
</evidence>
<dbReference type="InterPro" id="IPR013096">
    <property type="entry name" value="Cupin_2"/>
</dbReference>
<dbReference type="CDD" id="cd02209">
    <property type="entry name" value="cupin_XRE_C"/>
    <property type="match status" value="1"/>
</dbReference>
<dbReference type="InterPro" id="IPR050807">
    <property type="entry name" value="TransReg_Diox_bact_type"/>
</dbReference>
<dbReference type="InterPro" id="IPR014710">
    <property type="entry name" value="RmlC-like_jellyroll"/>
</dbReference>
<dbReference type="CDD" id="cd00093">
    <property type="entry name" value="HTH_XRE"/>
    <property type="match status" value="1"/>
</dbReference>
<feature type="domain" description="HTH cro/C1-type" evidence="3">
    <location>
        <begin position="55"/>
        <end position="109"/>
    </location>
</feature>